<dbReference type="KEGG" id="ebla:JGUZn3_01410"/>
<dbReference type="InterPro" id="IPR021322">
    <property type="entry name" value="DUF2924"/>
</dbReference>
<accession>A0A7H1NNP7</accession>
<evidence type="ECO:0000313" key="2">
    <source>
        <dbReference type="Proteomes" id="UP000516349"/>
    </source>
</evidence>
<name>A0A7H1NNP7_9PROT</name>
<dbReference type="EMBL" id="CP060244">
    <property type="protein sequence ID" value="QNT77407.1"/>
    <property type="molecule type" value="Genomic_DNA"/>
</dbReference>
<gene>
    <name evidence="1" type="ORF">JGUZn3_01410</name>
</gene>
<dbReference type="AlphaFoldDB" id="A0A7H1NNP7"/>
<keyword evidence="2" id="KW-1185">Reference proteome</keyword>
<sequence>MRKADIEPDQTAHSDKDRTELCTLWTLYLRRSVPSTISTDLLRRIITYEEQAKTQGGLGRKEQKALLGQHVTHKGRRTSPALKPGSRLMREWQGVVHHVDITEGGCLYQGASYPSLSAVAQTITGPTGQGPDSFGWLKAGKRNKVKI</sequence>
<evidence type="ECO:0008006" key="3">
    <source>
        <dbReference type="Google" id="ProtNLM"/>
    </source>
</evidence>
<dbReference type="Proteomes" id="UP000516349">
    <property type="component" value="Chromosome"/>
</dbReference>
<protein>
    <recommendedName>
        <fullName evidence="3">DUF2924 domain-containing protein</fullName>
    </recommendedName>
</protein>
<dbReference type="Pfam" id="PF11149">
    <property type="entry name" value="DUF2924"/>
    <property type="match status" value="1"/>
</dbReference>
<proteinExistence type="predicted"/>
<organism evidence="1 2">
    <name type="scientific">Entomobacter blattae</name>
    <dbReference type="NCBI Taxonomy" id="2762277"/>
    <lineage>
        <taxon>Bacteria</taxon>
        <taxon>Pseudomonadati</taxon>
        <taxon>Pseudomonadota</taxon>
        <taxon>Alphaproteobacteria</taxon>
        <taxon>Acetobacterales</taxon>
        <taxon>Acetobacteraceae</taxon>
        <taxon>Entomobacter</taxon>
    </lineage>
</organism>
<evidence type="ECO:0000313" key="1">
    <source>
        <dbReference type="EMBL" id="QNT77407.1"/>
    </source>
</evidence>
<dbReference type="RefSeq" id="WP_203413893.1">
    <property type="nucleotide sequence ID" value="NZ_CP060244.1"/>
</dbReference>
<reference evidence="1 2" key="1">
    <citation type="submission" date="2020-08" db="EMBL/GenBank/DDBJ databases">
        <title>Complete genome sequence of Entomobacter blattae G55GP.</title>
        <authorList>
            <person name="Poehlein A."/>
            <person name="Guzman J."/>
            <person name="Daniel R."/>
            <person name="Vilcinskas A."/>
        </authorList>
    </citation>
    <scope>NUCLEOTIDE SEQUENCE [LARGE SCALE GENOMIC DNA]</scope>
    <source>
        <strain evidence="1 2">G55GP</strain>
    </source>
</reference>